<proteinExistence type="predicted"/>
<keyword evidence="4" id="KW-1185">Reference proteome</keyword>
<dbReference type="PANTHER" id="PTHR12271:SF123">
    <property type="entry name" value="PROTEIN HESO1"/>
    <property type="match status" value="1"/>
</dbReference>
<comment type="caution">
    <text evidence="3">The sequence shown here is derived from an EMBL/GenBank/DDBJ whole genome shotgun (WGS) entry which is preliminary data.</text>
</comment>
<sequence>MSGHNLLDVTLRDILGVINPSKEDWTVRFHVINEIQAIVGSIESLTGATVEPYGSFVSDLFTKWGDLDISVELLNGSYILSPGKKHKQSLLGDVLKAMRKKGGFRRLQFIPHARVPILKIETGYNISCDISVNNLIGQMKSKMLFWITQIDGRFRDLVLLVKEWAKAHHINDSKSGTLNSYSLSLLVVFHLQTLVPAILPPLKEIYPGNMTDDLIGVRAVAEKHIEDICGENINRVKSNRSRYINRSSLSQLFISFLAKFSDICSRASIQGVSPYAAQLEDIDSNMRWLPKTYALFVEDPFEQPSNTARTVSSKQLEKISEAIRATHGVLVSANQNPASLVSVLVGPHVPWVFRPPPEISQSASRPPSLTRNGFEGRPEKKQTQQQKNHRSHNNKSINKRQNGAMSASTSQNQQTLQKSEHKSQNNKSMDKSQNLPMNGPVRASTSQNQQTQQAAHKSPNKKSMDKRLNGEINGPARASTSQNDQNGETNGPVRASTSQNQQVWRPRNKPKVDGAGSDV</sequence>
<name>A0ABD3DYG7_9LAMI</name>
<evidence type="ECO:0000313" key="4">
    <source>
        <dbReference type="Proteomes" id="UP001632038"/>
    </source>
</evidence>
<feature type="compositionally biased region" description="Polar residues" evidence="1">
    <location>
        <begin position="425"/>
        <end position="436"/>
    </location>
</feature>
<dbReference type="CDD" id="cd05402">
    <property type="entry name" value="NT_PAP_TUTase"/>
    <property type="match status" value="1"/>
</dbReference>
<dbReference type="Proteomes" id="UP001632038">
    <property type="component" value="Unassembled WGS sequence"/>
</dbReference>
<feature type="domain" description="Poly(A) RNA polymerase mitochondrial-like central palm" evidence="2">
    <location>
        <begin position="9"/>
        <end position="145"/>
    </location>
</feature>
<dbReference type="Gene3D" id="3.30.460.10">
    <property type="entry name" value="Beta Polymerase, domain 2"/>
    <property type="match status" value="1"/>
</dbReference>
<feature type="compositionally biased region" description="Polar residues" evidence="1">
    <location>
        <begin position="394"/>
        <end position="417"/>
    </location>
</feature>
<evidence type="ECO:0000256" key="1">
    <source>
        <dbReference type="SAM" id="MobiDB-lite"/>
    </source>
</evidence>
<dbReference type="InterPro" id="IPR054708">
    <property type="entry name" value="MTPAP-like_central"/>
</dbReference>
<feature type="compositionally biased region" description="Polar residues" evidence="1">
    <location>
        <begin position="359"/>
        <end position="371"/>
    </location>
</feature>
<dbReference type="PANTHER" id="PTHR12271">
    <property type="entry name" value="POLY A POLYMERASE CID PAP -RELATED"/>
    <property type="match status" value="1"/>
</dbReference>
<protein>
    <recommendedName>
        <fullName evidence="2">Poly(A) RNA polymerase mitochondrial-like central palm domain-containing protein</fullName>
    </recommendedName>
</protein>
<dbReference type="InterPro" id="IPR043519">
    <property type="entry name" value="NT_sf"/>
</dbReference>
<feature type="compositionally biased region" description="Polar residues" evidence="1">
    <location>
        <begin position="478"/>
        <end position="503"/>
    </location>
</feature>
<feature type="region of interest" description="Disordered" evidence="1">
    <location>
        <begin position="357"/>
        <end position="519"/>
    </location>
</feature>
<reference evidence="4" key="1">
    <citation type="journal article" date="2024" name="IScience">
        <title>Strigolactones Initiate the Formation of Haustorium-like Structures in Castilleja.</title>
        <authorList>
            <person name="Buerger M."/>
            <person name="Peterson D."/>
            <person name="Chory J."/>
        </authorList>
    </citation>
    <scope>NUCLEOTIDE SEQUENCE [LARGE SCALE GENOMIC DNA]</scope>
</reference>
<feature type="compositionally biased region" description="Low complexity" evidence="1">
    <location>
        <begin position="443"/>
        <end position="455"/>
    </location>
</feature>
<gene>
    <name evidence="3" type="ORF">CASFOL_008276</name>
</gene>
<dbReference type="SUPFAM" id="SSF81631">
    <property type="entry name" value="PAP/OAS1 substrate-binding domain"/>
    <property type="match status" value="1"/>
</dbReference>
<dbReference type="Pfam" id="PF22600">
    <property type="entry name" value="MTPAP-like_central"/>
    <property type="match status" value="1"/>
</dbReference>
<accession>A0ABD3DYG7</accession>
<evidence type="ECO:0000259" key="2">
    <source>
        <dbReference type="Pfam" id="PF22600"/>
    </source>
</evidence>
<dbReference type="SUPFAM" id="SSF81301">
    <property type="entry name" value="Nucleotidyltransferase"/>
    <property type="match status" value="1"/>
</dbReference>
<dbReference type="Gene3D" id="1.10.1410.10">
    <property type="match status" value="1"/>
</dbReference>
<organism evidence="3 4">
    <name type="scientific">Castilleja foliolosa</name>
    <dbReference type="NCBI Taxonomy" id="1961234"/>
    <lineage>
        <taxon>Eukaryota</taxon>
        <taxon>Viridiplantae</taxon>
        <taxon>Streptophyta</taxon>
        <taxon>Embryophyta</taxon>
        <taxon>Tracheophyta</taxon>
        <taxon>Spermatophyta</taxon>
        <taxon>Magnoliopsida</taxon>
        <taxon>eudicotyledons</taxon>
        <taxon>Gunneridae</taxon>
        <taxon>Pentapetalae</taxon>
        <taxon>asterids</taxon>
        <taxon>lamiids</taxon>
        <taxon>Lamiales</taxon>
        <taxon>Orobanchaceae</taxon>
        <taxon>Pedicularideae</taxon>
        <taxon>Castillejinae</taxon>
        <taxon>Castilleja</taxon>
    </lineage>
</organism>
<dbReference type="EMBL" id="JAVIJP010000009">
    <property type="protein sequence ID" value="KAL3647308.1"/>
    <property type="molecule type" value="Genomic_DNA"/>
</dbReference>
<dbReference type="AlphaFoldDB" id="A0ABD3DYG7"/>
<evidence type="ECO:0000313" key="3">
    <source>
        <dbReference type="EMBL" id="KAL3647308.1"/>
    </source>
</evidence>